<evidence type="ECO:0000256" key="3">
    <source>
        <dbReference type="ARBA" id="ARBA00012371"/>
    </source>
</evidence>
<reference evidence="12 14" key="2">
    <citation type="submission" date="2019-03" db="EMBL/GenBank/DDBJ databases">
        <authorList>
            <person name="He R.-H."/>
        </authorList>
    </citation>
    <scope>NUCLEOTIDE SEQUENCE [LARGE SCALE GENOMIC DNA]</scope>
    <source>
        <strain evidence="12 14">DSM 19624</strain>
    </source>
</reference>
<feature type="binding site" evidence="9">
    <location>
        <position position="188"/>
    </location>
    <ligand>
        <name>substrate</name>
    </ligand>
</feature>
<evidence type="ECO:0000256" key="4">
    <source>
        <dbReference type="ARBA" id="ARBA00022857"/>
    </source>
</evidence>
<dbReference type="EMBL" id="RCCK01000013">
    <property type="protein sequence ID" value="RLJ73903.1"/>
    <property type="molecule type" value="Genomic_DNA"/>
</dbReference>
<proteinExistence type="inferred from homology"/>
<dbReference type="SUPFAM" id="SSF51735">
    <property type="entry name" value="NAD(P)-binding Rossmann-fold domains"/>
    <property type="match status" value="1"/>
</dbReference>
<evidence type="ECO:0000256" key="7">
    <source>
        <dbReference type="ARBA" id="ARBA00023268"/>
    </source>
</evidence>
<dbReference type="InterPro" id="IPR001509">
    <property type="entry name" value="Epimerase_deHydtase"/>
</dbReference>
<comment type="pathway">
    <text evidence="1 9">Nucleotide-sugar biosynthesis; GDP-L-fucose biosynthesis via de novo pathway; GDP-L-fucose from GDP-alpha-D-mannose: step 2/2.</text>
</comment>
<evidence type="ECO:0000256" key="2">
    <source>
        <dbReference type="ARBA" id="ARBA00005959"/>
    </source>
</evidence>
<dbReference type="EC" id="1.1.1.271" evidence="3 9"/>
<comment type="similarity">
    <text evidence="2 9">Belongs to the NAD(P)-dependent epimerase/dehydratase family. Fucose synthase subfamily.</text>
</comment>
<dbReference type="GO" id="GO:0042351">
    <property type="term" value="P:'de novo' GDP-L-fucose biosynthetic process"/>
    <property type="evidence" value="ECO:0007669"/>
    <property type="project" value="UniProtKB-UniRule"/>
</dbReference>
<feature type="binding site" evidence="9">
    <location>
        <begin position="164"/>
        <end position="167"/>
    </location>
    <ligand>
        <name>NADP(+)</name>
        <dbReference type="ChEBI" id="CHEBI:58349"/>
    </ligand>
</feature>
<dbReference type="UniPathway" id="UPA00128">
    <property type="reaction ID" value="UER00191"/>
</dbReference>
<feature type="binding site" evidence="9">
    <location>
        <position position="203"/>
    </location>
    <ligand>
        <name>substrate</name>
    </ligand>
</feature>
<feature type="binding site" evidence="9">
    <location>
        <begin position="11"/>
        <end position="17"/>
    </location>
    <ligand>
        <name>NADP(+)</name>
        <dbReference type="ChEBI" id="CHEBI:58349"/>
    </ligand>
</feature>
<keyword evidence="7 9" id="KW-0511">Multifunctional enzyme</keyword>
<evidence type="ECO:0000256" key="5">
    <source>
        <dbReference type="ARBA" id="ARBA00023002"/>
    </source>
</evidence>
<dbReference type="RefSeq" id="WP_121286058.1">
    <property type="nucleotide sequence ID" value="NZ_RCCK01000013.1"/>
</dbReference>
<feature type="site" description="Important for catalytic activity" evidence="9">
    <location>
        <position position="110"/>
    </location>
</feature>
<feature type="binding site" evidence="9">
    <location>
        <begin position="106"/>
        <end position="109"/>
    </location>
    <ligand>
        <name>NADP(+)</name>
        <dbReference type="ChEBI" id="CHEBI:58349"/>
    </ligand>
</feature>
<feature type="binding site" evidence="9">
    <location>
        <position position="141"/>
    </location>
    <ligand>
        <name>NADP(+)</name>
        <dbReference type="ChEBI" id="CHEBI:58349"/>
    </ligand>
</feature>
<sequence length="310" mass="34808">MNKTDKIYIAGHKGMVGSAIMRNLLADGYENVITRTSSELDLRDGIAVSKFFDMERPDYVFLAAAKVGGIIANNTYRADFLYENLMIQNNVIHQAYLKQVKKLMFLGSSCIYPKLAPQPLKEEYLLTGELEPTNEPYAIAKIAGIKMCDAYRDQYGCNFVSVMPTNLYGPNDNYDLHNSHVLPAMLRKFITANKNGDTNVVIWGTGTPKREFLHADDLAEACIYLMRNYNEPGLVNIGVGEDISILELARLVKDIVGFEGEILTDTSKPDGTPRKLMNVDKLNGFGWKAKISLRDGISKVYEEIKNNDWN</sequence>
<evidence type="ECO:0000313" key="12">
    <source>
        <dbReference type="EMBL" id="TFB32490.1"/>
    </source>
</evidence>
<dbReference type="GO" id="GO:0050577">
    <property type="term" value="F:GDP-L-fucose synthase activity"/>
    <property type="evidence" value="ECO:0007669"/>
    <property type="project" value="UniProtKB-UniRule"/>
</dbReference>
<dbReference type="HAMAP" id="MF_00956">
    <property type="entry name" value="GDP_fucose_synth"/>
    <property type="match status" value="1"/>
</dbReference>
<dbReference type="InterPro" id="IPR036291">
    <property type="entry name" value="NAD(P)-bd_dom_sf"/>
</dbReference>
<dbReference type="FunFam" id="3.40.50.720:FF:000101">
    <property type="entry name" value="GDP-L-fucose synthase"/>
    <property type="match status" value="1"/>
</dbReference>
<keyword evidence="14" id="KW-1185">Reference proteome</keyword>
<dbReference type="EMBL" id="SOPX01000001">
    <property type="protein sequence ID" value="TFB32490.1"/>
    <property type="molecule type" value="Genomic_DNA"/>
</dbReference>
<accession>A0A497XVX4</accession>
<name>A0A497XVX4_9SPHI</name>
<evidence type="ECO:0000256" key="9">
    <source>
        <dbReference type="HAMAP-Rule" id="MF_00956"/>
    </source>
</evidence>
<dbReference type="GO" id="GO:0016853">
    <property type="term" value="F:isomerase activity"/>
    <property type="evidence" value="ECO:0007669"/>
    <property type="project" value="UniProtKB-KW"/>
</dbReference>
<dbReference type="Gene3D" id="3.40.50.720">
    <property type="entry name" value="NAD(P)-binding Rossmann-like Domain"/>
    <property type="match status" value="1"/>
</dbReference>
<feature type="domain" description="NAD-dependent epimerase/dehydratase" evidence="10">
    <location>
        <begin position="7"/>
        <end position="238"/>
    </location>
</feature>
<keyword evidence="5 9" id="KW-0560">Oxidoreductase</keyword>
<evidence type="ECO:0000313" key="14">
    <source>
        <dbReference type="Proteomes" id="UP000297429"/>
    </source>
</evidence>
<evidence type="ECO:0000259" key="10">
    <source>
        <dbReference type="Pfam" id="PF01370"/>
    </source>
</evidence>
<evidence type="ECO:0000256" key="8">
    <source>
        <dbReference type="ARBA" id="ARBA00051935"/>
    </source>
</evidence>
<dbReference type="GO" id="GO:0070401">
    <property type="term" value="F:NADP+ binding"/>
    <property type="evidence" value="ECO:0007669"/>
    <property type="project" value="UniProtKB-UniRule"/>
</dbReference>
<keyword evidence="4 9" id="KW-0521">NADP</keyword>
<dbReference type="CDD" id="cd05239">
    <property type="entry name" value="GDP_FS_SDR_e"/>
    <property type="match status" value="1"/>
</dbReference>
<feature type="active site" description="Proton donor/acceptor" evidence="9">
    <location>
        <position position="137"/>
    </location>
</feature>
<keyword evidence="6 9" id="KW-0413">Isomerase</keyword>
<feature type="binding site" evidence="9">
    <location>
        <position position="270"/>
    </location>
    <ligand>
        <name>substrate</name>
    </ligand>
</feature>
<evidence type="ECO:0000256" key="6">
    <source>
        <dbReference type="ARBA" id="ARBA00023235"/>
    </source>
</evidence>
<comment type="catalytic activity">
    <reaction evidence="8 9">
        <text>GDP-beta-L-fucose + NADP(+) = GDP-4-dehydro-alpha-D-rhamnose + NADPH + H(+)</text>
        <dbReference type="Rhea" id="RHEA:18885"/>
        <dbReference type="ChEBI" id="CHEBI:15378"/>
        <dbReference type="ChEBI" id="CHEBI:57273"/>
        <dbReference type="ChEBI" id="CHEBI:57783"/>
        <dbReference type="ChEBI" id="CHEBI:57964"/>
        <dbReference type="ChEBI" id="CHEBI:58349"/>
        <dbReference type="EC" id="1.1.1.271"/>
    </reaction>
</comment>
<organism evidence="11 13">
    <name type="scientific">Pedobacter alluvionis</name>
    <dbReference type="NCBI Taxonomy" id="475253"/>
    <lineage>
        <taxon>Bacteria</taxon>
        <taxon>Pseudomonadati</taxon>
        <taxon>Bacteroidota</taxon>
        <taxon>Sphingobacteriia</taxon>
        <taxon>Sphingobacteriales</taxon>
        <taxon>Sphingobacteriaceae</taxon>
        <taxon>Pedobacter</taxon>
    </lineage>
</organism>
<dbReference type="AlphaFoldDB" id="A0A497XVX4"/>
<dbReference type="Proteomes" id="UP000273898">
    <property type="component" value="Unassembled WGS sequence"/>
</dbReference>
<gene>
    <name evidence="9" type="primary">fcl</name>
    <name evidence="11" type="ORF">BCL90_4069</name>
    <name evidence="12" type="ORF">E3V97_00185</name>
</gene>
<feature type="binding site" evidence="9">
    <location>
        <position position="180"/>
    </location>
    <ligand>
        <name>NADP(+)</name>
        <dbReference type="ChEBI" id="CHEBI:58349"/>
    </ligand>
</feature>
<protein>
    <recommendedName>
        <fullName evidence="3 9">GDP-L-fucose synthase</fullName>
        <ecNumber evidence="3 9">1.1.1.271</ecNumber>
    </recommendedName>
    <alternativeName>
        <fullName evidence="9">GDP-4-keto-6-deoxy-D-mannose-3,5-epimerase-4-reductase</fullName>
    </alternativeName>
</protein>
<dbReference type="Proteomes" id="UP000297429">
    <property type="component" value="Unassembled WGS sequence"/>
</dbReference>
<evidence type="ECO:0000313" key="11">
    <source>
        <dbReference type="EMBL" id="RLJ73903.1"/>
    </source>
</evidence>
<dbReference type="OrthoDB" id="9811425at2"/>
<dbReference type="PANTHER" id="PTHR43238">
    <property type="entry name" value="GDP-L-FUCOSE SYNTHASE"/>
    <property type="match status" value="1"/>
</dbReference>
<comment type="caution">
    <text evidence="11">The sequence shown here is derived from an EMBL/GenBank/DDBJ whole genome shotgun (WGS) entry which is preliminary data.</text>
</comment>
<evidence type="ECO:0000256" key="1">
    <source>
        <dbReference type="ARBA" id="ARBA00004883"/>
    </source>
</evidence>
<evidence type="ECO:0000313" key="13">
    <source>
        <dbReference type="Proteomes" id="UP000273898"/>
    </source>
</evidence>
<dbReference type="PANTHER" id="PTHR43238:SF1">
    <property type="entry name" value="GDP-L-FUCOSE SYNTHASE"/>
    <property type="match status" value="1"/>
</dbReference>
<dbReference type="Pfam" id="PF01370">
    <property type="entry name" value="Epimerase"/>
    <property type="match status" value="1"/>
</dbReference>
<dbReference type="InterPro" id="IPR028614">
    <property type="entry name" value="GDP_fucose/colitose_synth"/>
</dbReference>
<dbReference type="Gene3D" id="3.90.25.10">
    <property type="entry name" value="UDP-galactose 4-epimerase, domain 1"/>
    <property type="match status" value="1"/>
</dbReference>
<feature type="binding site" evidence="9">
    <location>
        <position position="210"/>
    </location>
    <ligand>
        <name>substrate</name>
    </ligand>
</feature>
<feature type="site" description="Important for catalytic activity" evidence="9">
    <location>
        <position position="108"/>
    </location>
</feature>
<reference evidence="11 13" key="1">
    <citation type="submission" date="2018-10" db="EMBL/GenBank/DDBJ databases">
        <title>Genomic Encyclopedia of Archaeal and Bacterial Type Strains, Phase II (KMG-II): from individual species to whole genera.</title>
        <authorList>
            <person name="Goeker M."/>
        </authorList>
    </citation>
    <scope>NUCLEOTIDE SEQUENCE [LARGE SCALE GENOMIC DNA]</scope>
    <source>
        <strain evidence="11 13">DSM 19624</strain>
    </source>
</reference>
<comment type="function">
    <text evidence="9">Catalyzes the two-step NADP-dependent conversion of GDP-4-dehydro-6-deoxy-D-mannose to GDP-fucose, involving an epimerase and a reductase reaction.</text>
</comment>